<evidence type="ECO:0000256" key="6">
    <source>
        <dbReference type="PROSITE-ProRule" id="PRU00742"/>
    </source>
</evidence>
<gene>
    <name evidence="7" type="ORF">FKR84_08070</name>
</gene>
<dbReference type="Gene3D" id="3.40.800.10">
    <property type="entry name" value="Ureohydrolase domain"/>
    <property type="match status" value="1"/>
</dbReference>
<dbReference type="Proteomes" id="UP000317169">
    <property type="component" value="Unassembled WGS sequence"/>
</dbReference>
<dbReference type="InterPro" id="IPR006035">
    <property type="entry name" value="Ureohydrolase"/>
</dbReference>
<feature type="binding site" evidence="5">
    <location>
        <position position="264"/>
    </location>
    <ligand>
        <name>Mn(2+)</name>
        <dbReference type="ChEBI" id="CHEBI:29035"/>
        <label>1</label>
    </ligand>
</feature>
<proteinExistence type="inferred from homology"/>
<dbReference type="GO" id="GO:0046872">
    <property type="term" value="F:metal ion binding"/>
    <property type="evidence" value="ECO:0007669"/>
    <property type="project" value="UniProtKB-KW"/>
</dbReference>
<comment type="similarity">
    <text evidence="6">Belongs to the arginase family.</text>
</comment>
<dbReference type="PANTHER" id="PTHR11358">
    <property type="entry name" value="ARGINASE/AGMATINASE"/>
    <property type="match status" value="1"/>
</dbReference>
<feature type="binding site" evidence="5">
    <location>
        <position position="179"/>
    </location>
    <ligand>
        <name>Mn(2+)</name>
        <dbReference type="ChEBI" id="CHEBI:29035"/>
        <label>1</label>
    </ligand>
</feature>
<evidence type="ECO:0000313" key="8">
    <source>
        <dbReference type="Proteomes" id="UP000317169"/>
    </source>
</evidence>
<feature type="binding site" evidence="5">
    <location>
        <position position="151"/>
    </location>
    <ligand>
        <name>Mn(2+)</name>
        <dbReference type="ChEBI" id="CHEBI:29035"/>
        <label>1</label>
    </ligand>
</feature>
<evidence type="ECO:0000313" key="7">
    <source>
        <dbReference type="EMBL" id="TQD38924.1"/>
    </source>
</evidence>
<dbReference type="AlphaFoldDB" id="A0A507ZRL0"/>
<dbReference type="GO" id="GO:0006547">
    <property type="term" value="P:L-histidine metabolic process"/>
    <property type="evidence" value="ECO:0007669"/>
    <property type="project" value="UniProtKB-KW"/>
</dbReference>
<dbReference type="OrthoDB" id="9788689at2"/>
<organism evidence="7 8">
    <name type="scientific">Haloflavibacter putidus</name>
    <dbReference type="NCBI Taxonomy" id="2576776"/>
    <lineage>
        <taxon>Bacteria</taxon>
        <taxon>Pseudomonadati</taxon>
        <taxon>Bacteroidota</taxon>
        <taxon>Flavobacteriia</taxon>
        <taxon>Flavobacteriales</taxon>
        <taxon>Flavobacteriaceae</taxon>
        <taxon>Haloflavibacter</taxon>
    </lineage>
</organism>
<feature type="binding site" evidence="5">
    <location>
        <position position="266"/>
    </location>
    <ligand>
        <name>Mn(2+)</name>
        <dbReference type="ChEBI" id="CHEBI:29035"/>
        <label>1</label>
    </ligand>
</feature>
<dbReference type="SUPFAM" id="SSF52768">
    <property type="entry name" value="Arginase/deacetylase"/>
    <property type="match status" value="1"/>
</dbReference>
<comment type="caution">
    <text evidence="7">The sequence shown here is derived from an EMBL/GenBank/DDBJ whole genome shotgun (WGS) entry which is preliminary data.</text>
</comment>
<keyword evidence="4 5" id="KW-0464">Manganese</keyword>
<dbReference type="InterPro" id="IPR023696">
    <property type="entry name" value="Ureohydrolase_dom_sf"/>
</dbReference>
<dbReference type="EMBL" id="VIAR01000006">
    <property type="protein sequence ID" value="TQD38924.1"/>
    <property type="molecule type" value="Genomic_DNA"/>
</dbReference>
<dbReference type="Pfam" id="PF00491">
    <property type="entry name" value="Arginase"/>
    <property type="match status" value="1"/>
</dbReference>
<keyword evidence="3" id="KW-0369">Histidine metabolism</keyword>
<evidence type="ECO:0000256" key="4">
    <source>
        <dbReference type="ARBA" id="ARBA00023211"/>
    </source>
</evidence>
<reference evidence="7 8" key="1">
    <citation type="submission" date="2019-06" db="EMBL/GenBank/DDBJ databases">
        <title>Flavibacter putida gen. nov., sp. nov., a novel marine bacterium of the family Flavobacteriaceae isolated from coastal seawater.</title>
        <authorList>
            <person name="Feng X."/>
        </authorList>
    </citation>
    <scope>NUCLEOTIDE SEQUENCE [LARGE SCALE GENOMIC DNA]</scope>
    <source>
        <strain evidence="7 8">PLHSN227</strain>
    </source>
</reference>
<dbReference type="PROSITE" id="PS51409">
    <property type="entry name" value="ARGINASE_2"/>
    <property type="match status" value="1"/>
</dbReference>
<evidence type="ECO:0000256" key="2">
    <source>
        <dbReference type="ARBA" id="ARBA00022801"/>
    </source>
</evidence>
<keyword evidence="1 5" id="KW-0479">Metal-binding</keyword>
<dbReference type="PIRSF" id="PIRSF036979">
    <property type="entry name" value="Arginase"/>
    <property type="match status" value="1"/>
</dbReference>
<dbReference type="CDD" id="cd09988">
    <property type="entry name" value="Formimidoylglutamase"/>
    <property type="match status" value="1"/>
</dbReference>
<evidence type="ECO:0000256" key="1">
    <source>
        <dbReference type="ARBA" id="ARBA00022723"/>
    </source>
</evidence>
<feature type="binding site" evidence="5">
    <location>
        <position position="175"/>
    </location>
    <ligand>
        <name>Mn(2+)</name>
        <dbReference type="ChEBI" id="CHEBI:29035"/>
        <label>1</label>
    </ligand>
</feature>
<evidence type="ECO:0000256" key="5">
    <source>
        <dbReference type="PIRSR" id="PIRSR036979-1"/>
    </source>
</evidence>
<comment type="cofactor">
    <cofactor evidence="5">
        <name>Mn(2+)</name>
        <dbReference type="ChEBI" id="CHEBI:29035"/>
    </cofactor>
    <text evidence="5">Binds 2 manganese ions per subunit.</text>
</comment>
<keyword evidence="8" id="KW-1185">Reference proteome</keyword>
<feature type="binding site" evidence="5">
    <location>
        <position position="177"/>
    </location>
    <ligand>
        <name>Mn(2+)</name>
        <dbReference type="ChEBI" id="CHEBI:29035"/>
        <label>1</label>
    </ligand>
</feature>
<dbReference type="PANTHER" id="PTHR11358:SF35">
    <property type="entry name" value="FORMIMIDOYLGLUTAMASE"/>
    <property type="match status" value="1"/>
</dbReference>
<evidence type="ECO:0000256" key="3">
    <source>
        <dbReference type="ARBA" id="ARBA00022808"/>
    </source>
</evidence>
<name>A0A507ZRL0_9FLAO</name>
<sequence>MEKFNFFTHEELSIYCKPRKGETKFGEALTQVNSFEALEQNKAKYAIIGIPEDIGVQANFGKKGTKNAWEEFLKAFLNIQINPHNQPDNCIILGQIDCDGFLNDAGYILEKEENPEEKLGEIVSKIDAVVAEVVYKAVRTGKIPVIIGGGHNNAFGNIKGVSKALERPINVMNIDAHTDLRLCDYRHSGNGFSYAIKEGYLNRYNIIGLHKNYTPYYIFDDMEASKKIKYSLFEEYIHLTTIDKLIKFKASADFVQNQFGLEIDCDAIENFESSAKSPTGFSINEMRSFIKICRKQEVLYMHLCEAIPKENNNVGKALSYFVSDFIRDDD</sequence>
<dbReference type="GO" id="GO:0008783">
    <property type="term" value="F:agmatinase activity"/>
    <property type="evidence" value="ECO:0007669"/>
    <property type="project" value="TreeGrafter"/>
</dbReference>
<keyword evidence="2" id="KW-0378">Hydrolase</keyword>
<protein>
    <submittedName>
        <fullName evidence="7">Formimidoylglutamase</fullName>
    </submittedName>
</protein>
<dbReference type="RefSeq" id="WP_141421782.1">
    <property type="nucleotide sequence ID" value="NZ_VIAR01000006.1"/>
</dbReference>
<accession>A0A507ZRL0</accession>
<dbReference type="GO" id="GO:0033389">
    <property type="term" value="P:putrescine biosynthetic process from arginine, via agmatine"/>
    <property type="evidence" value="ECO:0007669"/>
    <property type="project" value="TreeGrafter"/>
</dbReference>